<dbReference type="InterPro" id="IPR043128">
    <property type="entry name" value="Rev_trsase/Diguanyl_cyclase"/>
</dbReference>
<sequence>MKSDIADVNLQKLYEALEAALRNAGVADKISVATSLRAFVDTVDELAVERGQLLAALEHATTDSVTGLLRSDQWRQQLAMALRQALGEAAIVPILDGMFPLAAARMVGLKDVVRSVVLATFDVRALDYTNALLGYAAGSEMLTLCAQTAATVLDEFLSSYGMQRRTSVRDPLWLCSLTRTGGDEFRAVLVGQAATRWRDVRDGLFMRLSEEEVPGLDIPPAMASGAMSMHVLLWYVGAFYRWRGLSLPTDREEIITLAIQLWCAFTEARADAQRVVEYGLLFADAWDDDPVKRERFDRWMSTKLMASAFNGRTLDEVHNLCRSASMCLKADDTKGAKAVFVHDHDDRMRVHFNILLAKARALQEENIRLRLEIFVISNEFEFPIP</sequence>
<dbReference type="EMBL" id="PCYM01000001">
    <property type="protein sequence ID" value="PIR47813.1"/>
    <property type="molecule type" value="Genomic_DNA"/>
</dbReference>
<dbReference type="Gene3D" id="3.30.70.270">
    <property type="match status" value="1"/>
</dbReference>
<dbReference type="AlphaFoldDB" id="A0A2H0RMT4"/>
<comment type="caution">
    <text evidence="1">The sequence shown here is derived from an EMBL/GenBank/DDBJ whole genome shotgun (WGS) entry which is preliminary data.</text>
</comment>
<evidence type="ECO:0000313" key="2">
    <source>
        <dbReference type="Proteomes" id="UP000230084"/>
    </source>
</evidence>
<dbReference type="Proteomes" id="UP000230084">
    <property type="component" value="Unassembled WGS sequence"/>
</dbReference>
<name>A0A2H0RMT4_9BACT</name>
<organism evidence="1 2">
    <name type="scientific">Candidatus Uhrbacteria bacterium CG10_big_fil_rev_8_21_14_0_10_50_16</name>
    <dbReference type="NCBI Taxonomy" id="1975039"/>
    <lineage>
        <taxon>Bacteria</taxon>
        <taxon>Candidatus Uhriibacteriota</taxon>
    </lineage>
</organism>
<evidence type="ECO:0000313" key="1">
    <source>
        <dbReference type="EMBL" id="PIR47813.1"/>
    </source>
</evidence>
<protein>
    <recommendedName>
        <fullName evidence="3">GGDEF domain-containing protein</fullName>
    </recommendedName>
</protein>
<evidence type="ECO:0008006" key="3">
    <source>
        <dbReference type="Google" id="ProtNLM"/>
    </source>
</evidence>
<proteinExistence type="predicted"/>
<gene>
    <name evidence="1" type="ORF">COV06_00200</name>
</gene>
<accession>A0A2H0RMT4</accession>
<reference evidence="1 2" key="1">
    <citation type="submission" date="2017-09" db="EMBL/GenBank/DDBJ databases">
        <title>Depth-based differentiation of microbial function through sediment-hosted aquifers and enrichment of novel symbionts in the deep terrestrial subsurface.</title>
        <authorList>
            <person name="Probst A.J."/>
            <person name="Ladd B."/>
            <person name="Jarett J.K."/>
            <person name="Geller-Mcgrath D.E."/>
            <person name="Sieber C.M."/>
            <person name="Emerson J.B."/>
            <person name="Anantharaman K."/>
            <person name="Thomas B.C."/>
            <person name="Malmstrom R."/>
            <person name="Stieglmeier M."/>
            <person name="Klingl A."/>
            <person name="Woyke T."/>
            <person name="Ryan C.M."/>
            <person name="Banfield J.F."/>
        </authorList>
    </citation>
    <scope>NUCLEOTIDE SEQUENCE [LARGE SCALE GENOMIC DNA]</scope>
    <source>
        <strain evidence="1">CG10_big_fil_rev_8_21_14_0_10_50_16</strain>
    </source>
</reference>